<evidence type="ECO:0000313" key="1">
    <source>
        <dbReference type="EMBL" id="CDH60721.1"/>
    </source>
</evidence>
<sequence length="86" mass="9260">MSNPENVALVTWHVVSKNNGPCRVDTAEVDDGLDGIDKSACIYEGCCTATDDIGELDTMHAAIIFQSWTKDDYDGSNHTSTPVPSI</sequence>
<keyword evidence="2" id="KW-1185">Reference proteome</keyword>
<name>A0A068SHG7_9FUNG</name>
<dbReference type="Proteomes" id="UP000027586">
    <property type="component" value="Unassembled WGS sequence"/>
</dbReference>
<accession>A0A068SHG7</accession>
<comment type="caution">
    <text evidence="1">The sequence shown here is derived from an EMBL/GenBank/DDBJ whole genome shotgun (WGS) entry which is preliminary data.</text>
</comment>
<gene>
    <name evidence="1" type="ORF">LCOR_11502.1</name>
</gene>
<protein>
    <submittedName>
        <fullName evidence="1">Uncharacterized protein</fullName>
    </submittedName>
</protein>
<dbReference type="VEuPathDB" id="FungiDB:LCOR_11502.1"/>
<dbReference type="AlphaFoldDB" id="A0A068SHG7"/>
<dbReference type="EMBL" id="CBTN010000104">
    <property type="protein sequence ID" value="CDH60721.1"/>
    <property type="molecule type" value="Genomic_DNA"/>
</dbReference>
<proteinExistence type="predicted"/>
<organism evidence="1 2">
    <name type="scientific">Lichtheimia corymbifera JMRC:FSU:9682</name>
    <dbReference type="NCBI Taxonomy" id="1263082"/>
    <lineage>
        <taxon>Eukaryota</taxon>
        <taxon>Fungi</taxon>
        <taxon>Fungi incertae sedis</taxon>
        <taxon>Mucoromycota</taxon>
        <taxon>Mucoromycotina</taxon>
        <taxon>Mucoromycetes</taxon>
        <taxon>Mucorales</taxon>
        <taxon>Lichtheimiaceae</taxon>
        <taxon>Lichtheimia</taxon>
    </lineage>
</organism>
<evidence type="ECO:0000313" key="2">
    <source>
        <dbReference type="Proteomes" id="UP000027586"/>
    </source>
</evidence>
<reference evidence="1" key="1">
    <citation type="submission" date="2013-08" db="EMBL/GenBank/DDBJ databases">
        <title>Gene expansion shapes genome architecture in the human pathogen Lichtheimia corymbifera: an evolutionary genomics analysis in the ancient terrestrial Mucorales (Mucoromycotina).</title>
        <authorList>
            <person name="Schwartze V.U."/>
            <person name="Winter S."/>
            <person name="Shelest E."/>
            <person name="Marcet-Houben M."/>
            <person name="Horn F."/>
            <person name="Wehner S."/>
            <person name="Hoffmann K."/>
            <person name="Riege K."/>
            <person name="Sammeth M."/>
            <person name="Nowrousian M."/>
            <person name="Valiante V."/>
            <person name="Linde J."/>
            <person name="Jacobsen I.D."/>
            <person name="Marz M."/>
            <person name="Brakhage A.A."/>
            <person name="Gabaldon T."/>
            <person name="Bocker S."/>
            <person name="Voigt K."/>
        </authorList>
    </citation>
    <scope>NUCLEOTIDE SEQUENCE [LARGE SCALE GENOMIC DNA]</scope>
    <source>
        <strain evidence="1">FSU 9682</strain>
    </source>
</reference>